<feature type="compositionally biased region" description="Basic and acidic residues" evidence="2">
    <location>
        <begin position="758"/>
        <end position="768"/>
    </location>
</feature>
<feature type="compositionally biased region" description="Basic and acidic residues" evidence="2">
    <location>
        <begin position="633"/>
        <end position="645"/>
    </location>
</feature>
<dbReference type="Gene3D" id="1.25.40.20">
    <property type="entry name" value="Ankyrin repeat-containing domain"/>
    <property type="match status" value="2"/>
</dbReference>
<feature type="compositionally biased region" description="Basic and acidic residues" evidence="2">
    <location>
        <begin position="569"/>
        <end position="578"/>
    </location>
</feature>
<dbReference type="PANTHER" id="PTHR24184:SF11">
    <property type="entry name" value="ANKYRIN REPEAT AND SOCS BOX CONTAINING 3"/>
    <property type="match status" value="1"/>
</dbReference>
<evidence type="ECO:0000313" key="4">
    <source>
        <dbReference type="Proteomes" id="UP000245591"/>
    </source>
</evidence>
<feature type="compositionally biased region" description="Basic and acidic residues" evidence="2">
    <location>
        <begin position="962"/>
        <end position="988"/>
    </location>
</feature>
<feature type="repeat" description="ANK" evidence="1">
    <location>
        <begin position="481"/>
        <end position="513"/>
    </location>
</feature>
<feature type="compositionally biased region" description="Basic and acidic residues" evidence="2">
    <location>
        <begin position="736"/>
        <end position="750"/>
    </location>
</feature>
<sequence>MSDPEYELDVLSSENTDAAESDWYSNEEKQQKEENIIDSTEKDVEERSENIRDLNLEENANVVLNSNDSIDIEMEDEKDDNFDKKEKINEDGSQAVLEVGDNYLNSEKHKEAKAYNRDSNKKGSKKGNSRKNRSLSLDDTSKRRKRQQGREEDWFSGSSLSSLDSFDSLEELNVGDESELSDLSDWSEAKQSSPTSADSFNDQIETENKGESSNKKHFHSIKKARRVGRPSLKETESNSKISKHERKKAPLFDNYKRRDEHSKKQEKKANSDVDSDRALSESVVRVRRKPGRRRKLDIEHPNRQDDQGRPQILYFASRGDVNSCRRLIQHGAAIDGKDKKGWSVIHEASRQGNKELVKLVIEVSDAMNKTTKFLDINSQNVNGNTALHEAVKYRNPEMVELLITNGARVDIKNRLGRIPNDISDSKTISALLDGSKAALRGALIRDKAGQTRLHRACRLGNYSKAIQQLQTGMDLDIPDNAGWTPLHEASLGGHTKLVKELLRRGASVGGKGLGGDTPLHDACANGHEDVVRLLLQSGADYEAKNQNGETPLQMALNDDITNVIKSWKKRNDGKKNLDDSEEVDINNGSSSQDSSSIKKKKKKSLERSSSRFSSKHSHKKVTLYESDDSESELNMKNRAESPEKSYKKKYIKPNRKTIRVFANEDEENSSSSSDPVKRTDKSTGGVDINVDKNKYLKTKEKKSSRKQEQTSDDSMEESDDFDKEKIKKMKSKRSKDKISTERGNNVHDSEYSSEDNLTDDHKKLDDGSSFKTHLSSSLSLKKLKADAEKPQVNYYYSSSKPVISREERKLKSILNTLAKIEQRKGVHKVSSFSPTSTRKSKRDSDLSSSEKIIKHRKTSLDSINGPKGEKDIFGVKSSKSQKNFLEKEIEDREVGPESPSTGFPKVKEQKRGRGRPPKIRESPSNIQNHIANHTQTTSDLKASSIKPKSGVNSGDQNNFKTDPNKEKIHEIKDNLKMETKASEHEANTNRKSHKRNPSKDKQEINIPETNAKDRFNCNPGDNIVETKTGTPEKIKEQSGSYEEPHTSVSQTKYQNDKKERKKDSIKNIDELKDTKKDKHFDKGKDQGIISSRTKSLTREKSVDIEKGKMNERSRDVDQHKSESTIKKIKDESKATHTKYTNSGISNEPAEGHKIPHGNINKSFKLQGKGNKIKDIESNIGKTVKYPSKEDVVKPKSGPGDTRSTFSESSKTEKTSKFIDEGLGLPWISPETSPNDFPFFLPLYIFKALHMGRIQEFVLDLQLILFLQSHKYIGITQPGNKESSGLSESVNRFLSNHSEMLSFQLSDIQKAHLHFLLLPSVRAYFSREKTVLPNIYYRDLASKKRFLQLEVGFVPSESAFKLVRDLYPDGFKILKVAVRNTGNKKIANLESIKLGYNFTLFEVSTIYNSSPDVSSDDLDMKPSGSHKDETIVEPNVLITDNQNEAIDVNTKPSGSPKATGWNSSDLLLNNPFGILLYNKQNRYLRPSEFGNSGNSILLDDDSDQSNNSGVSKVVNTELFGKMTFSDHLQKVPKFKRTYRSLPLKYSAKLLYFNKSKNT</sequence>
<feature type="compositionally biased region" description="Basic and acidic residues" evidence="2">
    <location>
        <begin position="1096"/>
        <end position="1134"/>
    </location>
</feature>
<feature type="region of interest" description="Disordered" evidence="2">
    <location>
        <begin position="569"/>
        <end position="776"/>
    </location>
</feature>
<dbReference type="InterPro" id="IPR002110">
    <property type="entry name" value="Ankyrin_rpt"/>
</dbReference>
<feature type="compositionally biased region" description="Basic and acidic residues" evidence="2">
    <location>
        <begin position="26"/>
        <end position="49"/>
    </location>
</feature>
<organism evidence="3 4">
    <name type="scientific">Smittium angustum</name>
    <dbReference type="NCBI Taxonomy" id="133377"/>
    <lineage>
        <taxon>Eukaryota</taxon>
        <taxon>Fungi</taxon>
        <taxon>Fungi incertae sedis</taxon>
        <taxon>Zoopagomycota</taxon>
        <taxon>Kickxellomycotina</taxon>
        <taxon>Harpellomycetes</taxon>
        <taxon>Harpellales</taxon>
        <taxon>Legeriomycetaceae</taxon>
        <taxon>Smittium</taxon>
    </lineage>
</organism>
<feature type="compositionally biased region" description="Basic and acidic residues" evidence="2">
    <location>
        <begin position="884"/>
        <end position="895"/>
    </location>
</feature>
<feature type="compositionally biased region" description="Basic residues" evidence="2">
    <location>
        <begin position="215"/>
        <end position="228"/>
    </location>
</feature>
<feature type="repeat" description="ANK" evidence="1">
    <location>
        <begin position="448"/>
        <end position="480"/>
    </location>
</feature>
<keyword evidence="4" id="KW-1185">Reference proteome</keyword>
<feature type="repeat" description="ANK" evidence="1">
    <location>
        <begin position="514"/>
        <end position="546"/>
    </location>
</feature>
<accession>A0A2U1J4F4</accession>
<feature type="compositionally biased region" description="Acidic residues" evidence="2">
    <location>
        <begin position="70"/>
        <end position="80"/>
    </location>
</feature>
<dbReference type="SUPFAM" id="SSF48403">
    <property type="entry name" value="Ankyrin repeat"/>
    <property type="match status" value="1"/>
</dbReference>
<dbReference type="InterPro" id="IPR036770">
    <property type="entry name" value="Ankyrin_rpt-contain_sf"/>
</dbReference>
<dbReference type="PRINTS" id="PR01415">
    <property type="entry name" value="ANKYRIN"/>
</dbReference>
<feature type="compositionally biased region" description="Acidic residues" evidence="2">
    <location>
        <begin position="167"/>
        <end position="182"/>
    </location>
</feature>
<feature type="region of interest" description="Disordered" evidence="2">
    <location>
        <begin position="1"/>
        <end position="49"/>
    </location>
</feature>
<feature type="compositionally biased region" description="Polar residues" evidence="2">
    <location>
        <begin position="922"/>
        <end position="941"/>
    </location>
</feature>
<feature type="compositionally biased region" description="Basic residues" evidence="2">
    <location>
        <begin position="122"/>
        <end position="133"/>
    </location>
</feature>
<feature type="compositionally biased region" description="Basic and acidic residues" evidence="2">
    <location>
        <begin position="1054"/>
        <end position="1085"/>
    </location>
</feature>
<dbReference type="Proteomes" id="UP000245591">
    <property type="component" value="Unassembled WGS sequence"/>
</dbReference>
<feature type="compositionally biased region" description="Basic residues" evidence="2">
    <location>
        <begin position="646"/>
        <end position="658"/>
    </location>
</feature>
<feature type="compositionally biased region" description="Polar residues" evidence="2">
    <location>
        <begin position="189"/>
        <end position="203"/>
    </location>
</feature>
<feature type="compositionally biased region" description="Polar residues" evidence="2">
    <location>
        <begin position="950"/>
        <end position="961"/>
    </location>
</feature>
<feature type="compositionally biased region" description="Basic and acidic residues" evidence="2">
    <location>
        <begin position="81"/>
        <end position="90"/>
    </location>
</feature>
<feature type="compositionally biased region" description="Basic and acidic residues" evidence="2">
    <location>
        <begin position="106"/>
        <end position="121"/>
    </location>
</feature>
<keyword evidence="1" id="KW-0040">ANK repeat</keyword>
<dbReference type="PANTHER" id="PTHR24184">
    <property type="entry name" value="SI:CH211-189E2.2"/>
    <property type="match status" value="1"/>
</dbReference>
<feature type="compositionally biased region" description="Basic and acidic residues" evidence="2">
    <location>
        <begin position="248"/>
        <end position="279"/>
    </location>
</feature>
<feature type="compositionally biased region" description="Basic residues" evidence="2">
    <location>
        <begin position="726"/>
        <end position="735"/>
    </location>
</feature>
<feature type="compositionally biased region" description="Basic and acidic residues" evidence="2">
    <location>
        <begin position="296"/>
        <end position="308"/>
    </location>
</feature>
<reference evidence="3 4" key="1">
    <citation type="journal article" date="2018" name="MBio">
        <title>Comparative Genomics Reveals the Core Gene Toolbox for the Fungus-Insect Symbiosis.</title>
        <authorList>
            <person name="Wang Y."/>
            <person name="Stata M."/>
            <person name="Wang W."/>
            <person name="Stajich J.E."/>
            <person name="White M.M."/>
            <person name="Moncalvo J.M."/>
        </authorList>
    </citation>
    <scope>NUCLEOTIDE SEQUENCE [LARGE SCALE GENOMIC DNA]</scope>
    <source>
        <strain evidence="3 4">AUS-126-30</strain>
    </source>
</reference>
<proteinExistence type="predicted"/>
<dbReference type="PROSITE" id="PS50088">
    <property type="entry name" value="ANK_REPEAT"/>
    <property type="match status" value="4"/>
</dbReference>
<gene>
    <name evidence="3" type="ORF">BB558_004000</name>
</gene>
<feature type="region of interest" description="Disordered" evidence="2">
    <location>
        <begin position="823"/>
        <end position="1164"/>
    </location>
</feature>
<comment type="caution">
    <text evidence="3">The sequence shown here is derived from an EMBL/GenBank/DDBJ whole genome shotgun (WGS) entry which is preliminary data.</text>
</comment>
<name>A0A2U1J4F4_SMIAN</name>
<dbReference type="EMBL" id="MBFU01000369">
    <property type="protein sequence ID" value="PVZ99966.1"/>
    <property type="molecule type" value="Genomic_DNA"/>
</dbReference>
<feature type="compositionally biased region" description="Basic and acidic residues" evidence="2">
    <location>
        <begin position="689"/>
        <end position="698"/>
    </location>
</feature>
<feature type="region of interest" description="Disordered" evidence="2">
    <location>
        <begin position="1189"/>
        <end position="1211"/>
    </location>
</feature>
<evidence type="ECO:0000313" key="3">
    <source>
        <dbReference type="EMBL" id="PVZ99966.1"/>
    </source>
</evidence>
<dbReference type="PROSITE" id="PS50297">
    <property type="entry name" value="ANK_REP_REGION"/>
    <property type="match status" value="3"/>
</dbReference>
<dbReference type="SMART" id="SM00248">
    <property type="entry name" value="ANK"/>
    <property type="match status" value="6"/>
</dbReference>
<evidence type="ECO:0000256" key="1">
    <source>
        <dbReference type="PROSITE-ProRule" id="PRU00023"/>
    </source>
</evidence>
<feature type="repeat" description="ANK" evidence="1">
    <location>
        <begin position="382"/>
        <end position="414"/>
    </location>
</feature>
<feature type="compositionally biased region" description="Basic residues" evidence="2">
    <location>
        <begin position="285"/>
        <end position="295"/>
    </location>
</feature>
<evidence type="ECO:0000256" key="2">
    <source>
        <dbReference type="SAM" id="MobiDB-lite"/>
    </source>
</evidence>
<dbReference type="Pfam" id="PF12796">
    <property type="entry name" value="Ank_2"/>
    <property type="match status" value="2"/>
</dbReference>
<feature type="compositionally biased region" description="Acidic residues" evidence="2">
    <location>
        <begin position="710"/>
        <end position="721"/>
    </location>
</feature>
<feature type="region of interest" description="Disordered" evidence="2">
    <location>
        <begin position="65"/>
        <end position="310"/>
    </location>
</feature>
<protein>
    <submittedName>
        <fullName evidence="3">Uncharacterized protein</fullName>
    </submittedName>
</protein>
<feature type="compositionally biased region" description="Low complexity" evidence="2">
    <location>
        <begin position="155"/>
        <end position="166"/>
    </location>
</feature>